<dbReference type="Pfam" id="PF00899">
    <property type="entry name" value="ThiF"/>
    <property type="match status" value="1"/>
</dbReference>
<keyword evidence="2" id="KW-0548">Nucleotidyltransferase</keyword>
<dbReference type="RefSeq" id="WP_144019499.1">
    <property type="nucleotide sequence ID" value="NZ_FUYC01000023.1"/>
</dbReference>
<name>A0A1T4Y129_9BACT</name>
<dbReference type="GO" id="GO:0016779">
    <property type="term" value="F:nucleotidyltransferase activity"/>
    <property type="evidence" value="ECO:0007669"/>
    <property type="project" value="UniProtKB-KW"/>
</dbReference>
<accession>A0A1T4Y129</accession>
<gene>
    <name evidence="2" type="ORF">SAMN02745704_02663</name>
</gene>
<sequence>MPKDVPDMQESLAGMLHTLAREVPSPRGGSLFLLAPSQVEHISQSAQWDMLDVEQQGLGQGIIPERYVRNMDAIDVEEQRTLLQSRIAMVGLGGLGGHLLELLARTGIGTIVAADGDAFEASNLNRQLLATSNTLHQTKASAAQERCRIINPATRLHVYDTYLDEAGMLEMTVGADIVVDALGELAPRRLLSRVCRKQNLPLIAGALAGWSGYVALIRPGGTHPVEFMGGDDSAEKKLGCPGPTVAFVASLMAAEVINTLVGRPTLDGRMLALDLRRMQFETVTL</sequence>
<dbReference type="InterPro" id="IPR045886">
    <property type="entry name" value="ThiF/MoeB/HesA"/>
</dbReference>
<dbReference type="SUPFAM" id="SSF69572">
    <property type="entry name" value="Activating enzymes of the ubiquitin-like proteins"/>
    <property type="match status" value="1"/>
</dbReference>
<evidence type="ECO:0000313" key="3">
    <source>
        <dbReference type="Proteomes" id="UP000190027"/>
    </source>
</evidence>
<organism evidence="2 3">
    <name type="scientific">Paucidesulfovibrio gracilis DSM 16080</name>
    <dbReference type="NCBI Taxonomy" id="1121449"/>
    <lineage>
        <taxon>Bacteria</taxon>
        <taxon>Pseudomonadati</taxon>
        <taxon>Thermodesulfobacteriota</taxon>
        <taxon>Desulfovibrionia</taxon>
        <taxon>Desulfovibrionales</taxon>
        <taxon>Desulfovibrionaceae</taxon>
        <taxon>Paucidesulfovibrio</taxon>
    </lineage>
</organism>
<dbReference type="InterPro" id="IPR000594">
    <property type="entry name" value="ThiF_NAD_FAD-bd"/>
</dbReference>
<evidence type="ECO:0000313" key="2">
    <source>
        <dbReference type="EMBL" id="SKA95486.1"/>
    </source>
</evidence>
<dbReference type="STRING" id="1121449.SAMN02745704_02663"/>
<feature type="domain" description="THIF-type NAD/FAD binding fold" evidence="1">
    <location>
        <begin position="67"/>
        <end position="284"/>
    </location>
</feature>
<dbReference type="PANTHER" id="PTHR43267">
    <property type="entry name" value="TRNA THREONYLCARBAMOYLADENOSINE DEHYDRATASE"/>
    <property type="match status" value="1"/>
</dbReference>
<dbReference type="PANTHER" id="PTHR43267:SF1">
    <property type="entry name" value="TRNA THREONYLCARBAMOYLADENOSINE DEHYDRATASE"/>
    <property type="match status" value="1"/>
</dbReference>
<dbReference type="GO" id="GO:0061503">
    <property type="term" value="F:tRNA threonylcarbamoyladenosine dehydratase"/>
    <property type="evidence" value="ECO:0007669"/>
    <property type="project" value="TreeGrafter"/>
</dbReference>
<dbReference type="AlphaFoldDB" id="A0A1T4Y129"/>
<keyword evidence="2" id="KW-0808">Transferase</keyword>
<proteinExistence type="predicted"/>
<dbReference type="EMBL" id="FUYC01000023">
    <property type="protein sequence ID" value="SKA95486.1"/>
    <property type="molecule type" value="Genomic_DNA"/>
</dbReference>
<keyword evidence="3" id="KW-1185">Reference proteome</keyword>
<dbReference type="Proteomes" id="UP000190027">
    <property type="component" value="Unassembled WGS sequence"/>
</dbReference>
<evidence type="ECO:0000259" key="1">
    <source>
        <dbReference type="Pfam" id="PF00899"/>
    </source>
</evidence>
<reference evidence="2 3" key="1">
    <citation type="submission" date="2017-02" db="EMBL/GenBank/DDBJ databases">
        <authorList>
            <person name="Peterson S.W."/>
        </authorList>
    </citation>
    <scope>NUCLEOTIDE SEQUENCE [LARGE SCALE GENOMIC DNA]</scope>
    <source>
        <strain evidence="2 3">DSM 16080</strain>
    </source>
</reference>
<dbReference type="InterPro" id="IPR035985">
    <property type="entry name" value="Ubiquitin-activating_enz"/>
</dbReference>
<dbReference type="Gene3D" id="3.40.50.720">
    <property type="entry name" value="NAD(P)-binding Rossmann-like Domain"/>
    <property type="match status" value="1"/>
</dbReference>
<dbReference type="OrthoDB" id="9804286at2"/>
<dbReference type="GO" id="GO:0008641">
    <property type="term" value="F:ubiquitin-like modifier activating enzyme activity"/>
    <property type="evidence" value="ECO:0007669"/>
    <property type="project" value="InterPro"/>
</dbReference>
<dbReference type="GO" id="GO:0061504">
    <property type="term" value="P:cyclic threonylcarbamoyladenosine biosynthetic process"/>
    <property type="evidence" value="ECO:0007669"/>
    <property type="project" value="TreeGrafter"/>
</dbReference>
<protein>
    <submittedName>
        <fullName evidence="2">Molybdopterin or thiamine biosynthesis adenylyltransferase</fullName>
    </submittedName>
</protein>